<feature type="region of interest" description="Disordered" evidence="1">
    <location>
        <begin position="613"/>
        <end position="639"/>
    </location>
</feature>
<comment type="caution">
    <text evidence="2">The sequence shown here is derived from an EMBL/GenBank/DDBJ whole genome shotgun (WGS) entry which is preliminary data.</text>
</comment>
<evidence type="ECO:0000313" key="3">
    <source>
        <dbReference type="Proteomes" id="UP000807306"/>
    </source>
</evidence>
<evidence type="ECO:0000256" key="1">
    <source>
        <dbReference type="SAM" id="MobiDB-lite"/>
    </source>
</evidence>
<dbReference type="Proteomes" id="UP000807306">
    <property type="component" value="Unassembled WGS sequence"/>
</dbReference>
<keyword evidence="3" id="KW-1185">Reference proteome</keyword>
<name>A0A9P6JJ01_9AGAR</name>
<sequence>MDVLCEQVFSSCLPPARERLQNVLSAVVVLQNPTIATLSDLLDIDASDVLAVLHSLGDIVGIEELPAIPPSVTEFPIATYLSPIVSFLDDSWSEFLTDKSRAGHLWVDHRLSHKMLQERADFLLSKSISPSPIPMHRSTWTAIFHSLAGLWTEYEDEIIRPWDKSWPLFTNELKTFQLADPTQQRLVTSNLLSLRTFRFLLRCCKEVRDDAFLSEEGANFRTAQSVVAAALRARFEDPSPASKGFFTVLSHLFRREMMLVWTDTVEEISKQPHLSWETVLGIVDHSHGFIDLDFGPLTSHELRVSVDWSLLDVIEDSKVIGQQFFDAYRDARINALQDTYEEFLNEEDPVLLQHKAEGLFRKPMIRKPLILIKPEIDESVTPLLLLLDRIYTAQSLAVLLSPDLTHLGRHSLFIPLVLFVILNCQEVIMIGPNIKTQNGMSQELIVLFIQNGVLAAAFGDPDYHDALEQRQLFMIYKTLCDFEGLHWGRWFYLADSATHTAIVEFFLGEYLVERLYDGEVTRVWVEWAHHFSGANSSSKIVQLLLFLRLTLQDGGPRIISVYAPLLSTGSFAAGVKIWTQKYVKQNSNDALTLYELCARLASIDWSTVVKYQPTGNSQDEQDTEGNSGEDGEEVKDAEV</sequence>
<feature type="compositionally biased region" description="Acidic residues" evidence="1">
    <location>
        <begin position="619"/>
        <end position="633"/>
    </location>
</feature>
<gene>
    <name evidence="2" type="ORF">CPB83DRAFT_864249</name>
</gene>
<accession>A0A9P6JJ01</accession>
<organism evidence="2 3">
    <name type="scientific">Crepidotus variabilis</name>
    <dbReference type="NCBI Taxonomy" id="179855"/>
    <lineage>
        <taxon>Eukaryota</taxon>
        <taxon>Fungi</taxon>
        <taxon>Dikarya</taxon>
        <taxon>Basidiomycota</taxon>
        <taxon>Agaricomycotina</taxon>
        <taxon>Agaricomycetes</taxon>
        <taxon>Agaricomycetidae</taxon>
        <taxon>Agaricales</taxon>
        <taxon>Agaricineae</taxon>
        <taxon>Crepidotaceae</taxon>
        <taxon>Crepidotus</taxon>
    </lineage>
</organism>
<dbReference type="AlphaFoldDB" id="A0A9P6JJ01"/>
<reference evidence="2" key="1">
    <citation type="submission" date="2020-11" db="EMBL/GenBank/DDBJ databases">
        <authorList>
            <consortium name="DOE Joint Genome Institute"/>
            <person name="Ahrendt S."/>
            <person name="Riley R."/>
            <person name="Andreopoulos W."/>
            <person name="Labutti K."/>
            <person name="Pangilinan J."/>
            <person name="Ruiz-Duenas F.J."/>
            <person name="Barrasa J.M."/>
            <person name="Sanchez-Garcia M."/>
            <person name="Camarero S."/>
            <person name="Miyauchi S."/>
            <person name="Serrano A."/>
            <person name="Linde D."/>
            <person name="Babiker R."/>
            <person name="Drula E."/>
            <person name="Ayuso-Fernandez I."/>
            <person name="Pacheco R."/>
            <person name="Padilla G."/>
            <person name="Ferreira P."/>
            <person name="Barriuso J."/>
            <person name="Kellner H."/>
            <person name="Castanera R."/>
            <person name="Alfaro M."/>
            <person name="Ramirez L."/>
            <person name="Pisabarro A.G."/>
            <person name="Kuo A."/>
            <person name="Tritt A."/>
            <person name="Lipzen A."/>
            <person name="He G."/>
            <person name="Yan M."/>
            <person name="Ng V."/>
            <person name="Cullen D."/>
            <person name="Martin F."/>
            <person name="Rosso M.-N."/>
            <person name="Henrissat B."/>
            <person name="Hibbett D."/>
            <person name="Martinez A.T."/>
            <person name="Grigoriev I.V."/>
        </authorList>
    </citation>
    <scope>NUCLEOTIDE SEQUENCE</scope>
    <source>
        <strain evidence="2">CBS 506.95</strain>
    </source>
</reference>
<proteinExistence type="predicted"/>
<dbReference type="EMBL" id="MU157940">
    <property type="protein sequence ID" value="KAF9522588.1"/>
    <property type="molecule type" value="Genomic_DNA"/>
</dbReference>
<evidence type="ECO:0000313" key="2">
    <source>
        <dbReference type="EMBL" id="KAF9522588.1"/>
    </source>
</evidence>
<protein>
    <submittedName>
        <fullName evidence="2">Uncharacterized protein</fullName>
    </submittedName>
</protein>